<gene>
    <name evidence="1" type="ORF">MRATA1EN1_LOCUS19962</name>
</gene>
<protein>
    <submittedName>
        <fullName evidence="1">Uncharacterized protein</fullName>
    </submittedName>
</protein>
<dbReference type="EMBL" id="OX459966">
    <property type="protein sequence ID" value="CAI9171000.1"/>
    <property type="molecule type" value="Genomic_DNA"/>
</dbReference>
<proteinExistence type="predicted"/>
<sequence>MCLWEDTHSPSTHALSHVHTPVSMGRTMDCSPGRPLGLHWNQHEDLCTHLATQRPVPSRVDACAPRPQPPLLCCLPRALAWPGEGSWEGGRAAKLLPPVLRRILLTL</sequence>
<organism evidence="1 2">
    <name type="scientific">Rangifer tarandus platyrhynchus</name>
    <name type="common">Svalbard reindeer</name>
    <dbReference type="NCBI Taxonomy" id="3082113"/>
    <lineage>
        <taxon>Eukaryota</taxon>
        <taxon>Metazoa</taxon>
        <taxon>Chordata</taxon>
        <taxon>Craniata</taxon>
        <taxon>Vertebrata</taxon>
        <taxon>Euteleostomi</taxon>
        <taxon>Mammalia</taxon>
        <taxon>Eutheria</taxon>
        <taxon>Laurasiatheria</taxon>
        <taxon>Artiodactyla</taxon>
        <taxon>Ruminantia</taxon>
        <taxon>Pecora</taxon>
        <taxon>Cervidae</taxon>
        <taxon>Odocoileinae</taxon>
        <taxon>Rangifer</taxon>
    </lineage>
</organism>
<accession>A0ABN8ZAS5</accession>
<keyword evidence="2" id="KW-1185">Reference proteome</keyword>
<name>A0ABN8ZAS5_RANTA</name>
<evidence type="ECO:0000313" key="1">
    <source>
        <dbReference type="EMBL" id="CAI9171000.1"/>
    </source>
</evidence>
<dbReference type="Proteomes" id="UP001176941">
    <property type="component" value="Chromosome 30"/>
</dbReference>
<evidence type="ECO:0000313" key="2">
    <source>
        <dbReference type="Proteomes" id="UP001176941"/>
    </source>
</evidence>
<reference evidence="1" key="1">
    <citation type="submission" date="2023-04" db="EMBL/GenBank/DDBJ databases">
        <authorList>
            <consortium name="ELIXIR-Norway"/>
        </authorList>
    </citation>
    <scope>NUCLEOTIDE SEQUENCE [LARGE SCALE GENOMIC DNA]</scope>
</reference>